<feature type="transmembrane region" description="Helical" evidence="2">
    <location>
        <begin position="445"/>
        <end position="466"/>
    </location>
</feature>
<keyword evidence="4" id="KW-1185">Reference proteome</keyword>
<dbReference type="eggNOG" id="ENOG5032RFE">
    <property type="taxonomic scope" value="Bacteria"/>
</dbReference>
<accession>A0A1H7XHG0</accession>
<protein>
    <submittedName>
        <fullName evidence="3">Uncharacterized protein</fullName>
    </submittedName>
</protein>
<evidence type="ECO:0000256" key="1">
    <source>
        <dbReference type="SAM" id="MobiDB-lite"/>
    </source>
</evidence>
<organism evidence="3 4">
    <name type="scientific">Streptacidiphilus jiangxiensis</name>
    <dbReference type="NCBI Taxonomy" id="235985"/>
    <lineage>
        <taxon>Bacteria</taxon>
        <taxon>Bacillati</taxon>
        <taxon>Actinomycetota</taxon>
        <taxon>Actinomycetes</taxon>
        <taxon>Kitasatosporales</taxon>
        <taxon>Streptomycetaceae</taxon>
        <taxon>Streptacidiphilus</taxon>
    </lineage>
</organism>
<reference evidence="4" key="1">
    <citation type="submission" date="2016-10" db="EMBL/GenBank/DDBJ databases">
        <authorList>
            <person name="Varghese N."/>
        </authorList>
    </citation>
    <scope>NUCLEOTIDE SEQUENCE [LARGE SCALE GENOMIC DNA]</scope>
    <source>
        <strain evidence="4">DSM 45096 / BCRC 16803 / CGMCC 4.1857 / CIP 109030 / JCM 12277 / KCTC 19219 / NBRC 100920 / 33214</strain>
    </source>
</reference>
<gene>
    <name evidence="3" type="ORF">SAMN05414137_12426</name>
</gene>
<dbReference type="RefSeq" id="WP_042449856.1">
    <property type="nucleotide sequence ID" value="NZ_BBPN01000017.1"/>
</dbReference>
<feature type="transmembrane region" description="Helical" evidence="2">
    <location>
        <begin position="478"/>
        <end position="501"/>
    </location>
</feature>
<feature type="region of interest" description="Disordered" evidence="1">
    <location>
        <begin position="503"/>
        <end position="569"/>
    </location>
</feature>
<feature type="transmembrane region" description="Helical" evidence="2">
    <location>
        <begin position="54"/>
        <end position="73"/>
    </location>
</feature>
<feature type="transmembrane region" description="Helical" evidence="2">
    <location>
        <begin position="384"/>
        <end position="404"/>
    </location>
</feature>
<feature type="transmembrane region" description="Helical" evidence="2">
    <location>
        <begin position="355"/>
        <end position="372"/>
    </location>
</feature>
<dbReference type="SUPFAM" id="SSF50939">
    <property type="entry name" value="Sialidases"/>
    <property type="match status" value="1"/>
</dbReference>
<proteinExistence type="predicted"/>
<keyword evidence="2" id="KW-1133">Transmembrane helix</keyword>
<name>A0A1H7XHG0_STRJI</name>
<dbReference type="EMBL" id="FOAZ01000024">
    <property type="protein sequence ID" value="SEM33236.1"/>
    <property type="molecule type" value="Genomic_DNA"/>
</dbReference>
<dbReference type="STRING" id="235985.SAMN05414137_12426"/>
<dbReference type="AlphaFoldDB" id="A0A1H7XHG0"/>
<feature type="transmembrane region" description="Helical" evidence="2">
    <location>
        <begin position="416"/>
        <end position="433"/>
    </location>
</feature>
<evidence type="ECO:0000313" key="3">
    <source>
        <dbReference type="EMBL" id="SEM33236.1"/>
    </source>
</evidence>
<feature type="transmembrane region" description="Helical" evidence="2">
    <location>
        <begin position="12"/>
        <end position="34"/>
    </location>
</feature>
<dbReference type="Proteomes" id="UP000183015">
    <property type="component" value="Unassembled WGS sequence"/>
</dbReference>
<evidence type="ECO:0000313" key="4">
    <source>
        <dbReference type="Proteomes" id="UP000183015"/>
    </source>
</evidence>
<feature type="compositionally biased region" description="Pro residues" evidence="1">
    <location>
        <begin position="540"/>
        <end position="569"/>
    </location>
</feature>
<keyword evidence="2" id="KW-0812">Transmembrane</keyword>
<keyword evidence="2" id="KW-0472">Membrane</keyword>
<evidence type="ECO:0000256" key="2">
    <source>
        <dbReference type="SAM" id="Phobius"/>
    </source>
</evidence>
<feature type="transmembrane region" description="Helical" evidence="2">
    <location>
        <begin position="155"/>
        <end position="174"/>
    </location>
</feature>
<sequence>MGDADARRGRFQAGAALAWAGRPGTLAALAVLVVNDHVLKQTWPGPVSGKLSDLAGMLVAPPLVALVLSWIRGHSSDRQALAALLTTGVGFVLVKSSPAGAELASRLWSSAGIPSRMVADPTDLLALPALALAWLTWRRARIRPVPAAGARRVRALVAVALLVAGTAATSALPAQRFPALAVANGHVYLVPAGQSATGAKDALLPQAVTDDGGRTWRTDKASLREKIPPGSMATLSACVPGAPLHCFRAEPQSEPLVEETTDGGVIWRDAWQLSPGRSLYRARSVHPGFLQDAVDEPAYGARGLVVQAVPGGFAVLVDEQADGLLVRDAAGHWSRPRTRLTAEPVPLTGLARQVGLEYLLAMVWGCVCGLVVRRAVQWRLDHGWPFVYLPGSGLAALAVLALVERYAYTGYQAPDLALYGALLAAALVGAVVASRPARDRAGVRGFVTVAVAGTLSGGLALAPYLGWSAAAPDSFTTASRLAVLGALLGLGLSIASGLLVARRTPRHQGPGGPAPRTPGPEWALPSAAGRPVFWPTPSGHAPPPPPPARDSPPPPDSPPGPPPPPPGSP</sequence>
<dbReference type="InterPro" id="IPR036278">
    <property type="entry name" value="Sialidase_sf"/>
</dbReference>